<evidence type="ECO:0000313" key="3">
    <source>
        <dbReference type="Proteomes" id="UP001066276"/>
    </source>
</evidence>
<proteinExistence type="predicted"/>
<dbReference type="Proteomes" id="UP001066276">
    <property type="component" value="Chromosome 2_1"/>
</dbReference>
<dbReference type="EMBL" id="JANPWB010000003">
    <property type="protein sequence ID" value="KAJ1197307.1"/>
    <property type="molecule type" value="Genomic_DNA"/>
</dbReference>
<name>A0AAV7V904_PLEWA</name>
<evidence type="ECO:0000313" key="2">
    <source>
        <dbReference type="EMBL" id="KAJ1197307.1"/>
    </source>
</evidence>
<organism evidence="2 3">
    <name type="scientific">Pleurodeles waltl</name>
    <name type="common">Iberian ribbed newt</name>
    <dbReference type="NCBI Taxonomy" id="8319"/>
    <lineage>
        <taxon>Eukaryota</taxon>
        <taxon>Metazoa</taxon>
        <taxon>Chordata</taxon>
        <taxon>Craniata</taxon>
        <taxon>Vertebrata</taxon>
        <taxon>Euteleostomi</taxon>
        <taxon>Amphibia</taxon>
        <taxon>Batrachia</taxon>
        <taxon>Caudata</taxon>
        <taxon>Salamandroidea</taxon>
        <taxon>Salamandridae</taxon>
        <taxon>Pleurodelinae</taxon>
        <taxon>Pleurodeles</taxon>
    </lineage>
</organism>
<keyword evidence="3" id="KW-1185">Reference proteome</keyword>
<feature type="region of interest" description="Disordered" evidence="1">
    <location>
        <begin position="67"/>
        <end position="105"/>
    </location>
</feature>
<protein>
    <submittedName>
        <fullName evidence="2">Uncharacterized protein</fullName>
    </submittedName>
</protein>
<reference evidence="2" key="1">
    <citation type="journal article" date="2022" name="bioRxiv">
        <title>Sequencing and chromosome-scale assembly of the giantPleurodeles waltlgenome.</title>
        <authorList>
            <person name="Brown T."/>
            <person name="Elewa A."/>
            <person name="Iarovenko S."/>
            <person name="Subramanian E."/>
            <person name="Araus A.J."/>
            <person name="Petzold A."/>
            <person name="Susuki M."/>
            <person name="Suzuki K.-i.T."/>
            <person name="Hayashi T."/>
            <person name="Toyoda A."/>
            <person name="Oliveira C."/>
            <person name="Osipova E."/>
            <person name="Leigh N.D."/>
            <person name="Simon A."/>
            <person name="Yun M.H."/>
        </authorList>
    </citation>
    <scope>NUCLEOTIDE SEQUENCE</scope>
    <source>
        <strain evidence="2">20211129_DDA</strain>
        <tissue evidence="2">Liver</tissue>
    </source>
</reference>
<gene>
    <name evidence="2" type="ORF">NDU88_001167</name>
</gene>
<dbReference type="AlphaFoldDB" id="A0AAV7V904"/>
<accession>A0AAV7V904</accession>
<sequence length="170" mass="18529">MALAQSFSQLPQLRLQQQAEWRLFPDATTALGPVGVRRQQAAEGEACLVPGLPGGNSAHSGGAAMVKPQAVKGGPTDVPIGESPRTKRRNRQHCPHIQPHSGSYKRYKKSLETQITAVTGKVGLLLEDQARLADRVKENEDTSETTLPQVKDLNQMVLALEKQMRVGNYP</sequence>
<comment type="caution">
    <text evidence="2">The sequence shown here is derived from an EMBL/GenBank/DDBJ whole genome shotgun (WGS) entry which is preliminary data.</text>
</comment>
<evidence type="ECO:0000256" key="1">
    <source>
        <dbReference type="SAM" id="MobiDB-lite"/>
    </source>
</evidence>